<dbReference type="Gene3D" id="3.40.1280.10">
    <property type="match status" value="1"/>
</dbReference>
<dbReference type="EMBL" id="PCVC01000001">
    <property type="protein sequence ID" value="PIQ67199.1"/>
    <property type="molecule type" value="Genomic_DNA"/>
</dbReference>
<dbReference type="GO" id="GO:0005829">
    <property type="term" value="C:cytosol"/>
    <property type="evidence" value="ECO:0007669"/>
    <property type="project" value="TreeGrafter"/>
</dbReference>
<dbReference type="GO" id="GO:0032259">
    <property type="term" value="P:methylation"/>
    <property type="evidence" value="ECO:0007669"/>
    <property type="project" value="UniProtKB-KW"/>
</dbReference>
<comment type="caution">
    <text evidence="4">The sequence shown here is derived from an EMBL/GenBank/DDBJ whole genome shotgun (WGS) entry which is preliminary data.</text>
</comment>
<sequence length="165" mass="18377">MRNKKDKKTKKEAYLILHNVRSKHNVGSILRTADASGIGKVFLTGYTPAPVDRFGRKVKEISKSALGAENFVLWEKTKDLNRIIKKLKGEGVVLVAIEQSPNSVNYRKIKIKKPCAFIFGSETRGLSAQLLKRADLIAEIDMRGKKESLNISVAVGIALFQILKI</sequence>
<accession>A0A2H0K7I2</accession>
<dbReference type="InterPro" id="IPR029026">
    <property type="entry name" value="tRNA_m1G_MTases_N"/>
</dbReference>
<dbReference type="GO" id="GO:0003723">
    <property type="term" value="F:RNA binding"/>
    <property type="evidence" value="ECO:0007669"/>
    <property type="project" value="InterPro"/>
</dbReference>
<proteinExistence type="predicted"/>
<gene>
    <name evidence="4" type="ORF">COV95_00020</name>
</gene>
<dbReference type="InterPro" id="IPR004441">
    <property type="entry name" value="rRNA_MeTrfase_TrmH"/>
</dbReference>
<dbReference type="GO" id="GO:0008173">
    <property type="term" value="F:RNA methyltransferase activity"/>
    <property type="evidence" value="ECO:0007669"/>
    <property type="project" value="InterPro"/>
</dbReference>
<dbReference type="PANTHER" id="PTHR46429:SF1">
    <property type="entry name" value="23S RRNA (GUANOSINE-2'-O-)-METHYLTRANSFERASE RLMB"/>
    <property type="match status" value="1"/>
</dbReference>
<reference evidence="4 5" key="1">
    <citation type="submission" date="2017-09" db="EMBL/GenBank/DDBJ databases">
        <title>Depth-based differentiation of microbial function through sediment-hosted aquifers and enrichment of novel symbionts in the deep terrestrial subsurface.</title>
        <authorList>
            <person name="Probst A.J."/>
            <person name="Ladd B."/>
            <person name="Jarett J.K."/>
            <person name="Geller-Mcgrath D.E."/>
            <person name="Sieber C.M."/>
            <person name="Emerson J.B."/>
            <person name="Anantharaman K."/>
            <person name="Thomas B.C."/>
            <person name="Malmstrom R."/>
            <person name="Stieglmeier M."/>
            <person name="Klingl A."/>
            <person name="Woyke T."/>
            <person name="Ryan C.M."/>
            <person name="Banfield J.F."/>
        </authorList>
    </citation>
    <scope>NUCLEOTIDE SEQUENCE [LARGE SCALE GENOMIC DNA]</scope>
    <source>
        <strain evidence="4">CG11_big_fil_rev_8_21_14_0_20_40_24</strain>
    </source>
</reference>
<feature type="domain" description="tRNA/rRNA methyltransferase SpoU type" evidence="3">
    <location>
        <begin position="14"/>
        <end position="160"/>
    </location>
</feature>
<protein>
    <submittedName>
        <fullName evidence="4">RNA methyltransferase</fullName>
    </submittedName>
</protein>
<evidence type="ECO:0000313" key="4">
    <source>
        <dbReference type="EMBL" id="PIQ67199.1"/>
    </source>
</evidence>
<dbReference type="InterPro" id="IPR001537">
    <property type="entry name" value="SpoU_MeTrfase"/>
</dbReference>
<evidence type="ECO:0000259" key="3">
    <source>
        <dbReference type="Pfam" id="PF00588"/>
    </source>
</evidence>
<keyword evidence="2 4" id="KW-0808">Transferase</keyword>
<dbReference type="AlphaFoldDB" id="A0A2H0K7I2"/>
<dbReference type="InterPro" id="IPR029028">
    <property type="entry name" value="Alpha/beta_knot_MTases"/>
</dbReference>
<dbReference type="Pfam" id="PF00588">
    <property type="entry name" value="SpoU_methylase"/>
    <property type="match status" value="1"/>
</dbReference>
<dbReference type="PANTHER" id="PTHR46429">
    <property type="entry name" value="23S RRNA (GUANOSINE-2'-O-)-METHYLTRANSFERASE RLMB"/>
    <property type="match status" value="1"/>
</dbReference>
<keyword evidence="1 4" id="KW-0489">Methyltransferase</keyword>
<dbReference type="Proteomes" id="UP000229834">
    <property type="component" value="Unassembled WGS sequence"/>
</dbReference>
<evidence type="ECO:0000256" key="1">
    <source>
        <dbReference type="ARBA" id="ARBA00022603"/>
    </source>
</evidence>
<evidence type="ECO:0000256" key="2">
    <source>
        <dbReference type="ARBA" id="ARBA00022679"/>
    </source>
</evidence>
<evidence type="ECO:0000313" key="5">
    <source>
        <dbReference type="Proteomes" id="UP000229834"/>
    </source>
</evidence>
<dbReference type="GO" id="GO:0006396">
    <property type="term" value="P:RNA processing"/>
    <property type="evidence" value="ECO:0007669"/>
    <property type="project" value="InterPro"/>
</dbReference>
<name>A0A2H0K7I2_9BACT</name>
<organism evidence="4 5">
    <name type="scientific">Candidatus Zambryskibacteria bacterium CG11_big_fil_rev_8_21_14_0_20_40_24</name>
    <dbReference type="NCBI Taxonomy" id="1975116"/>
    <lineage>
        <taxon>Bacteria</taxon>
        <taxon>Candidatus Zambryskiibacteriota</taxon>
    </lineage>
</organism>
<dbReference type="SUPFAM" id="SSF75217">
    <property type="entry name" value="alpha/beta knot"/>
    <property type="match status" value="1"/>
</dbReference>